<name>A0A934IUM1_9HYPH</name>
<organism evidence="1 2">
    <name type="scientific">Devosia sediminis</name>
    <dbReference type="NCBI Taxonomy" id="2798801"/>
    <lineage>
        <taxon>Bacteria</taxon>
        <taxon>Pseudomonadati</taxon>
        <taxon>Pseudomonadota</taxon>
        <taxon>Alphaproteobacteria</taxon>
        <taxon>Hyphomicrobiales</taxon>
        <taxon>Devosiaceae</taxon>
        <taxon>Devosia</taxon>
    </lineage>
</organism>
<keyword evidence="2" id="KW-1185">Reference proteome</keyword>
<accession>A0A934IUM1</accession>
<reference evidence="1" key="1">
    <citation type="submission" date="2020-12" db="EMBL/GenBank/DDBJ databases">
        <title>Devosia sp. MSA67 isolated from Mo River.</title>
        <authorList>
            <person name="Ma F."/>
            <person name="Zi Z."/>
        </authorList>
    </citation>
    <scope>NUCLEOTIDE SEQUENCE</scope>
    <source>
        <strain evidence="1">MSA67</strain>
    </source>
</reference>
<evidence type="ECO:0000313" key="1">
    <source>
        <dbReference type="EMBL" id="MBJ3787028.1"/>
    </source>
</evidence>
<evidence type="ECO:0000313" key="2">
    <source>
        <dbReference type="Proteomes" id="UP000602124"/>
    </source>
</evidence>
<protein>
    <submittedName>
        <fullName evidence="1">Uncharacterized protein</fullName>
    </submittedName>
</protein>
<dbReference type="Proteomes" id="UP000602124">
    <property type="component" value="Unassembled WGS sequence"/>
</dbReference>
<gene>
    <name evidence="1" type="ORF">JEQ47_20085</name>
</gene>
<comment type="caution">
    <text evidence="1">The sequence shown here is derived from an EMBL/GenBank/DDBJ whole genome shotgun (WGS) entry which is preliminary data.</text>
</comment>
<dbReference type="AlphaFoldDB" id="A0A934IUM1"/>
<dbReference type="EMBL" id="JAEKMH010000008">
    <property type="protein sequence ID" value="MBJ3787028.1"/>
    <property type="molecule type" value="Genomic_DNA"/>
</dbReference>
<proteinExistence type="predicted"/>
<sequence>MPSSKGRRVRKDSPLKPLSCLVNMLALLMVLLLGAVSVHPEDARPFDVATVEAAHNHSPSSHTSDHSHLPGDAAVHCGAPILGIEPVSLSCQVKVASVVYFDQETDIPLSLAIEDLRPPRS</sequence>